<reference evidence="1 2" key="1">
    <citation type="submission" date="2017-06" db="EMBL/GenBank/DDBJ databases">
        <authorList>
            <person name="Russell D.A."/>
            <person name="Jacobs-Sera D."/>
            <person name="Duda R."/>
            <person name="Hatfull G.F."/>
            <person name="Hendrix R.W."/>
        </authorList>
    </citation>
    <scope>NUCLEOTIDE SEQUENCE [LARGE SCALE GENOMIC DNA]</scope>
</reference>
<sequence length="410" mass="48820">MDIKKELEKLGIVLKKDETSSKNSYNLYMTKDAEEKLIPYHERLIIERLNTPFTLYQTDSGQHIFKLHLFKLIDNKIIIIDIEKLSIQTEYSNLEYMEILIFLSVTEKLLDYNFPLSFGNNLFRNYVLNSYCMSENLIEENLNNIIKYQSNDLFNDNDDATLEYYIDMRVSIIRSKVVKRCYNLDYCTNNRFISNPVYRYFSDINNEKINLYRPDLNLFYVPFTNVNFGNSNISGLLLDYIILNKDQKFESKDKIDKYFDELVNDFLKRLESDPSKLFENLSTRSRGPYYNIAFSLTYEANFIKTKLNFSPSNQHPLNKKRNKKGVYGIDYFDSKLRESLFKVITILIKHFETLNQNSFLEKMEKTLATNEIQNYIGYNVYPELYLNNPQFKNSLKRVRQYEALRILDSI</sequence>
<dbReference type="GeneID" id="40524454"/>
<gene>
    <name evidence="1" type="primary">221</name>
    <name evidence="1" type="ORF">PBI_PBS1_221</name>
</gene>
<evidence type="ECO:0000313" key="2">
    <source>
        <dbReference type="Proteomes" id="UP000226236"/>
    </source>
</evidence>
<dbReference type="RefSeq" id="YP_009664422.1">
    <property type="nucleotide sequence ID" value="NC_043027.1"/>
</dbReference>
<keyword evidence="2" id="KW-1185">Reference proteome</keyword>
<organism evidence="1 2">
    <name type="scientific">Bacillus phage PBS1</name>
    <dbReference type="NCBI Taxonomy" id="2884423"/>
    <lineage>
        <taxon>Viruses</taxon>
        <taxon>Duplodnaviria</taxon>
        <taxon>Heunggongvirae</taxon>
        <taxon>Uroviricota</taxon>
        <taxon>Caudoviricetes</taxon>
        <taxon>Takahashivirus</taxon>
        <taxon>Bacillus phage PBS1</taxon>
    </lineage>
</organism>
<proteinExistence type="predicted"/>
<name>A0A223LDK8_BPPB1</name>
<accession>A0A223LDK8</accession>
<dbReference type="EMBL" id="MF360957">
    <property type="protein sequence ID" value="ASU00043.1"/>
    <property type="molecule type" value="Genomic_DNA"/>
</dbReference>
<protein>
    <submittedName>
        <fullName evidence="1">Uncharacterized protein</fullName>
    </submittedName>
</protein>
<dbReference type="Proteomes" id="UP000226236">
    <property type="component" value="Segment"/>
</dbReference>
<evidence type="ECO:0000313" key="1">
    <source>
        <dbReference type="EMBL" id="ASU00043.1"/>
    </source>
</evidence>